<feature type="transmembrane region" description="Helical" evidence="4">
    <location>
        <begin position="322"/>
        <end position="341"/>
    </location>
</feature>
<dbReference type="PANTHER" id="PTHR11360:SF305">
    <property type="entry name" value="MAJOR FACILITATOR SUPERFAMILY (MFS) PROFILE DOMAIN-CONTAINING PROTEIN"/>
    <property type="match status" value="1"/>
</dbReference>
<keyword evidence="4" id="KW-0472">Membrane</keyword>
<dbReference type="GO" id="GO:0022857">
    <property type="term" value="F:transmembrane transporter activity"/>
    <property type="evidence" value="ECO:0007669"/>
    <property type="project" value="InterPro"/>
</dbReference>
<organism evidence="6 7">
    <name type="scientific">Aspergillus minisclerotigenes</name>
    <dbReference type="NCBI Taxonomy" id="656917"/>
    <lineage>
        <taxon>Eukaryota</taxon>
        <taxon>Fungi</taxon>
        <taxon>Dikarya</taxon>
        <taxon>Ascomycota</taxon>
        <taxon>Pezizomycotina</taxon>
        <taxon>Eurotiomycetes</taxon>
        <taxon>Eurotiomycetidae</taxon>
        <taxon>Eurotiales</taxon>
        <taxon>Aspergillaceae</taxon>
        <taxon>Aspergillus</taxon>
        <taxon>Aspergillus subgen. Circumdati</taxon>
    </lineage>
</organism>
<evidence type="ECO:0000256" key="1">
    <source>
        <dbReference type="ARBA" id="ARBA00004141"/>
    </source>
</evidence>
<keyword evidence="4" id="KW-0812">Transmembrane</keyword>
<dbReference type="PROSITE" id="PS50850">
    <property type="entry name" value="MFS"/>
    <property type="match status" value="1"/>
</dbReference>
<evidence type="ECO:0000256" key="4">
    <source>
        <dbReference type="SAM" id="Phobius"/>
    </source>
</evidence>
<feature type="transmembrane region" description="Helical" evidence="4">
    <location>
        <begin position="254"/>
        <end position="272"/>
    </location>
</feature>
<proteinExistence type="inferred from homology"/>
<feature type="transmembrane region" description="Helical" evidence="4">
    <location>
        <begin position="214"/>
        <end position="233"/>
    </location>
</feature>
<dbReference type="Gene3D" id="1.20.1250.20">
    <property type="entry name" value="MFS general substrate transporter like domains"/>
    <property type="match status" value="2"/>
</dbReference>
<dbReference type="EMBL" id="ML732886">
    <property type="protein sequence ID" value="KAB8267876.1"/>
    <property type="molecule type" value="Genomic_DNA"/>
</dbReference>
<feature type="region of interest" description="Disordered" evidence="3">
    <location>
        <begin position="1"/>
        <end position="38"/>
    </location>
</feature>
<evidence type="ECO:0000313" key="6">
    <source>
        <dbReference type="EMBL" id="KAB8267876.1"/>
    </source>
</evidence>
<keyword evidence="7" id="KW-1185">Reference proteome</keyword>
<feature type="transmembrane region" description="Helical" evidence="4">
    <location>
        <begin position="185"/>
        <end position="202"/>
    </location>
</feature>
<dbReference type="AlphaFoldDB" id="A0A5N6IN42"/>
<sequence length="450" mass="47502">MSLRPPAAIRRPSSNTNGSSHELSRVNSDIGRNERPDSRDQVLLSNEWDKKEGWPVVAAGSAIFFVYLGLVYSYGIVQLHLADAHLASASTLSFIGSLGAAMSPLMGMIVARIITRIGYRATAFIGSIFLGLGEFTAGWSTQSVPAMFATQGLLFGIGAAMLFLVSRRQQYRPYGSKKKRGLATGLVYGGAGLGSAVIAISLEELISVTGLEGALKILGGMAWGICIPASCFLKAPAGSARTVSSIQWRLLRSLRFILMLLMGAIATFPLFVPPFLLPLYISSIGFSSRVAASILAAWNFASALGRIGMGFGSDIFLGPVNSMILSLTVIGVSAMALWPFASSLGLLIFFAIINGMGSGGFFSLMPVVVGAVFGDGQLANIMSMLSTSWTFGYFLGSPIAGYLLDAYGGTDAGLAAFRPAIFYAGSLTLASAGLLLSVRLMMNRKIFARV</sequence>
<feature type="compositionally biased region" description="Polar residues" evidence="3">
    <location>
        <begin position="12"/>
        <end position="27"/>
    </location>
</feature>
<evidence type="ECO:0000256" key="2">
    <source>
        <dbReference type="ARBA" id="ARBA00006727"/>
    </source>
</evidence>
<feature type="transmembrane region" description="Helical" evidence="4">
    <location>
        <begin position="385"/>
        <end position="404"/>
    </location>
</feature>
<dbReference type="InterPro" id="IPR050327">
    <property type="entry name" value="Proton-linked_MCT"/>
</dbReference>
<dbReference type="Proteomes" id="UP000326289">
    <property type="component" value="Unassembled WGS sequence"/>
</dbReference>
<dbReference type="PANTHER" id="PTHR11360">
    <property type="entry name" value="MONOCARBOXYLATE TRANSPORTER"/>
    <property type="match status" value="1"/>
</dbReference>
<evidence type="ECO:0000259" key="5">
    <source>
        <dbReference type="PROSITE" id="PS50850"/>
    </source>
</evidence>
<keyword evidence="4" id="KW-1133">Transmembrane helix</keyword>
<dbReference type="InterPro" id="IPR020846">
    <property type="entry name" value="MFS_dom"/>
</dbReference>
<feature type="transmembrane region" description="Helical" evidence="4">
    <location>
        <begin position="146"/>
        <end position="165"/>
    </location>
</feature>
<feature type="domain" description="Major facilitator superfamily (MFS) profile" evidence="5">
    <location>
        <begin position="255"/>
        <end position="450"/>
    </location>
</feature>
<feature type="transmembrane region" description="Helical" evidence="4">
    <location>
        <begin position="53"/>
        <end position="74"/>
    </location>
</feature>
<reference evidence="6 7" key="1">
    <citation type="submission" date="2019-04" db="EMBL/GenBank/DDBJ databases">
        <title>Fungal friends and foes A comparative genomics study of 23 Aspergillus species from section Flavi.</title>
        <authorList>
            <consortium name="DOE Joint Genome Institute"/>
            <person name="Kjaerbolling I."/>
            <person name="Vesth T.C."/>
            <person name="Frisvad J.C."/>
            <person name="Nybo J.L."/>
            <person name="Theobald S."/>
            <person name="Kildgaard S."/>
            <person name="Petersen T.I."/>
            <person name="Kuo A."/>
            <person name="Sato A."/>
            <person name="Lyhne E.K."/>
            <person name="Kogle M.E."/>
            <person name="Wiebenga A."/>
            <person name="Kun R.S."/>
            <person name="Lubbers R.J."/>
            <person name="Makela M.R."/>
            <person name="Barry K."/>
            <person name="Chovatia M."/>
            <person name="Clum A."/>
            <person name="Daum C."/>
            <person name="Haridas S."/>
            <person name="He G."/>
            <person name="LaButti K."/>
            <person name="Lipzen A."/>
            <person name="Mondo S."/>
            <person name="Pangilinan J."/>
            <person name="Riley R."/>
            <person name="Salamov A."/>
            <person name="Simmons B.A."/>
            <person name="Magnuson J.K."/>
            <person name="Henrissat B."/>
            <person name="Mortensen U.H."/>
            <person name="Larsen T.O."/>
            <person name="De vries R.P."/>
            <person name="Grigoriev I.V."/>
            <person name="Machida M."/>
            <person name="Baker S.E."/>
            <person name="Andersen M.R."/>
        </authorList>
    </citation>
    <scope>NUCLEOTIDE SEQUENCE [LARGE SCALE GENOMIC DNA]</scope>
    <source>
        <strain evidence="6 7">CBS 117635</strain>
    </source>
</reference>
<feature type="transmembrane region" description="Helical" evidence="4">
    <location>
        <begin position="347"/>
        <end position="373"/>
    </location>
</feature>
<dbReference type="InterPro" id="IPR036259">
    <property type="entry name" value="MFS_trans_sf"/>
</dbReference>
<dbReference type="InterPro" id="IPR011701">
    <property type="entry name" value="MFS"/>
</dbReference>
<dbReference type="GO" id="GO:0016020">
    <property type="term" value="C:membrane"/>
    <property type="evidence" value="ECO:0007669"/>
    <property type="project" value="UniProtKB-SubCell"/>
</dbReference>
<feature type="transmembrane region" description="Helical" evidence="4">
    <location>
        <begin position="94"/>
        <end position="114"/>
    </location>
</feature>
<evidence type="ECO:0000256" key="3">
    <source>
        <dbReference type="SAM" id="MobiDB-lite"/>
    </source>
</evidence>
<feature type="transmembrane region" description="Helical" evidence="4">
    <location>
        <begin position="121"/>
        <end position="140"/>
    </location>
</feature>
<protein>
    <submittedName>
        <fullName evidence="6">Major facilitator superfamily domain-containing protein</fullName>
    </submittedName>
</protein>
<evidence type="ECO:0000313" key="7">
    <source>
        <dbReference type="Proteomes" id="UP000326289"/>
    </source>
</evidence>
<name>A0A5N6IN42_9EURO</name>
<dbReference type="Pfam" id="PF07690">
    <property type="entry name" value="MFS_1"/>
    <property type="match status" value="1"/>
</dbReference>
<feature type="transmembrane region" description="Helical" evidence="4">
    <location>
        <begin position="278"/>
        <end position="301"/>
    </location>
</feature>
<comment type="similarity">
    <text evidence="2">Belongs to the major facilitator superfamily. Monocarboxylate porter (TC 2.A.1.13) family.</text>
</comment>
<gene>
    <name evidence="6" type="ORF">BDV30DRAFT_27954</name>
</gene>
<feature type="transmembrane region" description="Helical" evidence="4">
    <location>
        <begin position="420"/>
        <end position="442"/>
    </location>
</feature>
<accession>A0A5N6IN42</accession>
<comment type="subcellular location">
    <subcellularLocation>
        <location evidence="1">Membrane</location>
        <topology evidence="1">Multi-pass membrane protein</topology>
    </subcellularLocation>
</comment>
<dbReference type="SUPFAM" id="SSF103473">
    <property type="entry name" value="MFS general substrate transporter"/>
    <property type="match status" value="1"/>
</dbReference>